<dbReference type="EMBL" id="BOQL01000026">
    <property type="protein sequence ID" value="GIM69180.1"/>
    <property type="molecule type" value="Genomic_DNA"/>
</dbReference>
<dbReference type="AlphaFoldDB" id="A0A919VMT3"/>
<reference evidence="2" key="1">
    <citation type="submission" date="2021-03" db="EMBL/GenBank/DDBJ databases">
        <title>Whole genome shotgun sequence of Actinoplanes auranticolor NBRC 12245.</title>
        <authorList>
            <person name="Komaki H."/>
            <person name="Tamura T."/>
        </authorList>
    </citation>
    <scope>NUCLEOTIDE SEQUENCE</scope>
    <source>
        <strain evidence="2">NBRC 12245</strain>
    </source>
</reference>
<comment type="caution">
    <text evidence="2">The sequence shown here is derived from an EMBL/GenBank/DDBJ whole genome shotgun (WGS) entry which is preliminary data.</text>
</comment>
<dbReference type="Proteomes" id="UP000681340">
    <property type="component" value="Unassembled WGS sequence"/>
</dbReference>
<organism evidence="2 3">
    <name type="scientific">Actinoplanes auranticolor</name>
    <dbReference type="NCBI Taxonomy" id="47988"/>
    <lineage>
        <taxon>Bacteria</taxon>
        <taxon>Bacillati</taxon>
        <taxon>Actinomycetota</taxon>
        <taxon>Actinomycetes</taxon>
        <taxon>Micromonosporales</taxon>
        <taxon>Micromonosporaceae</taxon>
        <taxon>Actinoplanes</taxon>
    </lineage>
</organism>
<gene>
    <name evidence="2" type="ORF">Aau02nite_35020</name>
</gene>
<sequence>MISHPLLTAAVRAGDETGAGAAGAALTAGPGTDHCPRDGRGSTVEGPRVAGSPQPVSRPSTSITAQNRTWSSIAATGPAGRAFKN</sequence>
<evidence type="ECO:0000313" key="3">
    <source>
        <dbReference type="Proteomes" id="UP000681340"/>
    </source>
</evidence>
<name>A0A919VMT3_9ACTN</name>
<evidence type="ECO:0000313" key="2">
    <source>
        <dbReference type="EMBL" id="GIM69180.1"/>
    </source>
</evidence>
<accession>A0A919VMT3</accession>
<keyword evidence="3" id="KW-1185">Reference proteome</keyword>
<feature type="compositionally biased region" description="Low complexity" evidence="1">
    <location>
        <begin position="22"/>
        <end position="32"/>
    </location>
</feature>
<proteinExistence type="predicted"/>
<feature type="compositionally biased region" description="Polar residues" evidence="1">
    <location>
        <begin position="54"/>
        <end position="74"/>
    </location>
</feature>
<feature type="region of interest" description="Disordered" evidence="1">
    <location>
        <begin position="22"/>
        <end position="85"/>
    </location>
</feature>
<protein>
    <submittedName>
        <fullName evidence="2">Uncharacterized protein</fullName>
    </submittedName>
</protein>
<evidence type="ECO:0000256" key="1">
    <source>
        <dbReference type="SAM" id="MobiDB-lite"/>
    </source>
</evidence>